<evidence type="ECO:0000313" key="10">
    <source>
        <dbReference type="EMBL" id="KKT35860.1"/>
    </source>
</evidence>
<dbReference type="InterPro" id="IPR003029">
    <property type="entry name" value="S1_domain"/>
</dbReference>
<dbReference type="InterPro" id="IPR015946">
    <property type="entry name" value="KH_dom-like_a/b"/>
</dbReference>
<dbReference type="Gene3D" id="3.30.300.20">
    <property type="match status" value="2"/>
</dbReference>
<evidence type="ECO:0000256" key="2">
    <source>
        <dbReference type="ARBA" id="ARBA00022490"/>
    </source>
</evidence>
<name>A0A0G1GMV3_9BACT</name>
<evidence type="ECO:0000256" key="3">
    <source>
        <dbReference type="ARBA" id="ARBA00022814"/>
    </source>
</evidence>
<dbReference type="InterPro" id="IPR012340">
    <property type="entry name" value="NA-bd_OB-fold"/>
</dbReference>
<organism evidence="10 11">
    <name type="scientific">Candidatus Gottesmanbacteria bacterium GW2011_GWB1_44_11c</name>
    <dbReference type="NCBI Taxonomy" id="1618447"/>
    <lineage>
        <taxon>Bacteria</taxon>
        <taxon>Candidatus Gottesmaniibacteriota</taxon>
    </lineage>
</organism>
<comment type="subunit">
    <text evidence="7">Monomer. Binds directly to the core enzyme of the DNA-dependent RNA polymerase and to nascent RNA.</text>
</comment>
<dbReference type="Gene3D" id="3.30.1480.10">
    <property type="entry name" value="NusA, N-terminal domain"/>
    <property type="match status" value="1"/>
</dbReference>
<dbReference type="AlphaFoldDB" id="A0A0G1GMV3"/>
<feature type="domain" description="S1 motif" evidence="9">
    <location>
        <begin position="130"/>
        <end position="194"/>
    </location>
</feature>
<dbReference type="GO" id="GO:0003700">
    <property type="term" value="F:DNA-binding transcription factor activity"/>
    <property type="evidence" value="ECO:0007669"/>
    <property type="project" value="InterPro"/>
</dbReference>
<dbReference type="InterPro" id="IPR004087">
    <property type="entry name" value="KH_dom"/>
</dbReference>
<keyword evidence="2 7" id="KW-0963">Cytoplasm</keyword>
<accession>A0A0G1GMV3</accession>
<dbReference type="InterPro" id="IPR025249">
    <property type="entry name" value="TF_NusA_KH_1st"/>
</dbReference>
<evidence type="ECO:0000313" key="11">
    <source>
        <dbReference type="Proteomes" id="UP000034617"/>
    </source>
</evidence>
<dbReference type="InterPro" id="IPR030842">
    <property type="entry name" value="TF_NusA_bacterial"/>
</dbReference>
<dbReference type="Pfam" id="PF08529">
    <property type="entry name" value="NusA_N"/>
    <property type="match status" value="2"/>
</dbReference>
<dbReference type="GO" id="GO:0006353">
    <property type="term" value="P:DNA-templated transcription termination"/>
    <property type="evidence" value="ECO:0007669"/>
    <property type="project" value="UniProtKB-UniRule"/>
</dbReference>
<feature type="compositionally biased region" description="Basic residues" evidence="8">
    <location>
        <begin position="389"/>
        <end position="398"/>
    </location>
</feature>
<dbReference type="GO" id="GO:0005829">
    <property type="term" value="C:cytosol"/>
    <property type="evidence" value="ECO:0007669"/>
    <property type="project" value="TreeGrafter"/>
</dbReference>
<dbReference type="NCBIfam" id="TIGR01953">
    <property type="entry name" value="NusA"/>
    <property type="match status" value="1"/>
</dbReference>
<comment type="subcellular location">
    <subcellularLocation>
        <location evidence="7">Cytoplasm</location>
    </subcellularLocation>
</comment>
<dbReference type="CDD" id="cd02134">
    <property type="entry name" value="KH-II_NusA_rpt1"/>
    <property type="match status" value="1"/>
</dbReference>
<evidence type="ECO:0000256" key="8">
    <source>
        <dbReference type="SAM" id="MobiDB-lite"/>
    </source>
</evidence>
<keyword evidence="1 7" id="KW-0806">Transcription termination</keyword>
<dbReference type="Pfam" id="PF13184">
    <property type="entry name" value="KH_NusA_1st"/>
    <property type="match status" value="1"/>
</dbReference>
<sequence length="410" mass="45242">MAGAEATLPLREDANRQVDTSMPATIRSEFSLALNQVATERGIDPSVVLETIKAAILAAFRKDYGSEDLEQLNVELNPDNGEAKILKDGKDVTPPGFGRIAAQTAKQVILQRIREAEKQAVLTDFQTKIGSIVTGMVLRFDGSNVIVEIGRTQAIMPQSEQNPQERYHLNQRLTFYVEGIRETMRGSEIIVSRAHKGLVEGLFKREVPEVAQGTVELRVVAREAGMRTKIAVFSSQSGVDPVGSCVGQKGVRVQAVITELGNNEKVDIIQWSENSKQFIASALAPAKDVEVVLLEDKKIAEVYVPEDQLSLAIGRDGGNVRLAAKLTGWKIDMKKKPEAESLGKEKTEKEEAGETVQEEKHQEEQVLEEHKKESEEKKGKELQSEAKPKAKPKKKKDAAKKVKVEENTVE</sequence>
<comment type="caution">
    <text evidence="10">The sequence shown here is derived from an EMBL/GenBank/DDBJ whole genome shotgun (WGS) entry which is preliminary data.</text>
</comment>
<dbReference type="EMBL" id="LCHM01000047">
    <property type="protein sequence ID" value="KKT35860.1"/>
    <property type="molecule type" value="Genomic_DNA"/>
</dbReference>
<feature type="region of interest" description="Disordered" evidence="8">
    <location>
        <begin position="337"/>
        <end position="410"/>
    </location>
</feature>
<dbReference type="PANTHER" id="PTHR22648:SF0">
    <property type="entry name" value="TRANSCRIPTION TERMINATION_ANTITERMINATION PROTEIN NUSA"/>
    <property type="match status" value="1"/>
</dbReference>
<protein>
    <recommendedName>
        <fullName evidence="7">Transcription termination/antitermination protein NusA</fullName>
    </recommendedName>
</protein>
<dbReference type="FunFam" id="3.30.300.20:FF:000005">
    <property type="entry name" value="Transcription termination/antitermination protein NusA"/>
    <property type="match status" value="1"/>
</dbReference>
<evidence type="ECO:0000256" key="5">
    <source>
        <dbReference type="ARBA" id="ARBA00023015"/>
    </source>
</evidence>
<dbReference type="FunFam" id="3.30.300.20:FF:000002">
    <property type="entry name" value="Transcription termination/antitermination protein NusA"/>
    <property type="match status" value="1"/>
</dbReference>
<evidence type="ECO:0000256" key="7">
    <source>
        <dbReference type="HAMAP-Rule" id="MF_00945"/>
    </source>
</evidence>
<dbReference type="Pfam" id="PF26594">
    <property type="entry name" value="KH_NusA_2nd"/>
    <property type="match status" value="1"/>
</dbReference>
<keyword evidence="4 7" id="KW-0694">RNA-binding</keyword>
<dbReference type="PROSITE" id="PS50084">
    <property type="entry name" value="KH_TYPE_1"/>
    <property type="match status" value="1"/>
</dbReference>
<dbReference type="Gene3D" id="2.40.50.140">
    <property type="entry name" value="Nucleic acid-binding proteins"/>
    <property type="match status" value="1"/>
</dbReference>
<comment type="similarity">
    <text evidence="7">Belongs to the NusA family.</text>
</comment>
<dbReference type="PANTHER" id="PTHR22648">
    <property type="entry name" value="TRANSCRIPTION TERMINATION FACTOR NUSA"/>
    <property type="match status" value="1"/>
</dbReference>
<dbReference type="InterPro" id="IPR009019">
    <property type="entry name" value="KH_sf_prok-type"/>
</dbReference>
<reference evidence="10 11" key="1">
    <citation type="journal article" date="2015" name="Nature">
        <title>rRNA introns, odd ribosomes, and small enigmatic genomes across a large radiation of phyla.</title>
        <authorList>
            <person name="Brown C.T."/>
            <person name="Hug L.A."/>
            <person name="Thomas B.C."/>
            <person name="Sharon I."/>
            <person name="Castelle C.J."/>
            <person name="Singh A."/>
            <person name="Wilkins M.J."/>
            <person name="Williams K.H."/>
            <person name="Banfield J.F."/>
        </authorList>
    </citation>
    <scope>NUCLEOTIDE SEQUENCE [LARGE SCALE GENOMIC DNA]</scope>
</reference>
<dbReference type="GO" id="GO:0003723">
    <property type="term" value="F:RNA binding"/>
    <property type="evidence" value="ECO:0007669"/>
    <property type="project" value="UniProtKB-UniRule"/>
</dbReference>
<evidence type="ECO:0000256" key="4">
    <source>
        <dbReference type="ARBA" id="ARBA00022884"/>
    </source>
</evidence>
<feature type="compositionally biased region" description="Basic and acidic residues" evidence="8">
    <location>
        <begin position="399"/>
        <end position="410"/>
    </location>
</feature>
<feature type="compositionally biased region" description="Basic and acidic residues" evidence="8">
    <location>
        <begin position="337"/>
        <end position="388"/>
    </location>
</feature>
<dbReference type="Proteomes" id="UP000034617">
    <property type="component" value="Unassembled WGS sequence"/>
</dbReference>
<proteinExistence type="inferred from homology"/>
<dbReference type="SUPFAM" id="SSF54814">
    <property type="entry name" value="Prokaryotic type KH domain (KH-domain type II)"/>
    <property type="match status" value="2"/>
</dbReference>
<keyword evidence="3 7" id="KW-0889">Transcription antitermination</keyword>
<dbReference type="InterPro" id="IPR058582">
    <property type="entry name" value="KH_NusA_2nd"/>
</dbReference>
<dbReference type="SMART" id="SM00322">
    <property type="entry name" value="KH"/>
    <property type="match status" value="2"/>
</dbReference>
<dbReference type="InterPro" id="IPR036555">
    <property type="entry name" value="NusA_N_sf"/>
</dbReference>
<dbReference type="SUPFAM" id="SSF50249">
    <property type="entry name" value="Nucleic acid-binding proteins"/>
    <property type="match status" value="1"/>
</dbReference>
<dbReference type="SUPFAM" id="SSF69705">
    <property type="entry name" value="Transcription factor NusA, N-terminal domain"/>
    <property type="match status" value="1"/>
</dbReference>
<evidence type="ECO:0000256" key="1">
    <source>
        <dbReference type="ARBA" id="ARBA00022472"/>
    </source>
</evidence>
<evidence type="ECO:0000259" key="9">
    <source>
        <dbReference type="PROSITE" id="PS50126"/>
    </source>
</evidence>
<dbReference type="InterPro" id="IPR013735">
    <property type="entry name" value="TF_NusA_N"/>
</dbReference>
<dbReference type="HAMAP" id="MF_00945_B">
    <property type="entry name" value="NusA_B"/>
    <property type="match status" value="1"/>
</dbReference>
<keyword evidence="6 7" id="KW-0804">Transcription</keyword>
<dbReference type="PATRIC" id="fig|1618447.3.peg.992"/>
<gene>
    <name evidence="7" type="primary">nusA</name>
    <name evidence="10" type="ORF">UW22_C0047G0003</name>
</gene>
<evidence type="ECO:0000256" key="6">
    <source>
        <dbReference type="ARBA" id="ARBA00023163"/>
    </source>
</evidence>
<dbReference type="InterPro" id="IPR010213">
    <property type="entry name" value="TF_NusA"/>
</dbReference>
<comment type="function">
    <text evidence="7">Participates in both transcription termination and antitermination.</text>
</comment>
<keyword evidence="5 7" id="KW-0805">Transcription regulation</keyword>
<dbReference type="CDD" id="cd04455">
    <property type="entry name" value="S1_NusA"/>
    <property type="match status" value="1"/>
</dbReference>
<dbReference type="PROSITE" id="PS50126">
    <property type="entry name" value="S1"/>
    <property type="match status" value="1"/>
</dbReference>
<dbReference type="CDD" id="cd22529">
    <property type="entry name" value="KH-II_NusA_rpt2"/>
    <property type="match status" value="1"/>
</dbReference>
<dbReference type="SMART" id="SM00316">
    <property type="entry name" value="S1"/>
    <property type="match status" value="1"/>
</dbReference>
<dbReference type="GO" id="GO:0031564">
    <property type="term" value="P:transcription antitermination"/>
    <property type="evidence" value="ECO:0007669"/>
    <property type="project" value="UniProtKB-UniRule"/>
</dbReference>